<comment type="caution">
    <text evidence="2">The sequence shown here is derived from an EMBL/GenBank/DDBJ whole genome shotgun (WGS) entry which is preliminary data.</text>
</comment>
<dbReference type="InterPro" id="IPR007055">
    <property type="entry name" value="BON_dom"/>
</dbReference>
<keyword evidence="3" id="KW-1185">Reference proteome</keyword>
<protein>
    <submittedName>
        <fullName evidence="2">Phospholipid-binding domain protein</fullName>
    </submittedName>
</protein>
<accession>F5S753</accession>
<dbReference type="PROSITE" id="PS50914">
    <property type="entry name" value="BON"/>
    <property type="match status" value="1"/>
</dbReference>
<dbReference type="PANTHER" id="PTHR34606">
    <property type="entry name" value="BON DOMAIN-CONTAINING PROTEIN"/>
    <property type="match status" value="1"/>
</dbReference>
<dbReference type="AlphaFoldDB" id="F5S753"/>
<dbReference type="PANTHER" id="PTHR34606:SF15">
    <property type="entry name" value="BON DOMAIN-CONTAINING PROTEIN"/>
    <property type="match status" value="1"/>
</dbReference>
<dbReference type="InterPro" id="IPR051686">
    <property type="entry name" value="Lipoprotein_DolP"/>
</dbReference>
<dbReference type="HOGENOM" id="CLU_083606_3_0_4"/>
<sequence length="212" mass="23178">MMTTLPYRLKLVATVLTAIFVLNGCVAAALGTAAVGVNSIADRRSTGSQTDDEVMELRVKNNAMTAIKQINPQTTASVSVVSYNRKILLLGQVPTETERQAAEQVARSEKNQETVYNHIQLSSANRTLSNINYDTWITSKIRSRLFTVPDVYAGHVKVVTYNGITYLLGVLTPQQQAAVVERVSTTSGVHRVVTLFENYQPSSATQTSNTVQ</sequence>
<dbReference type="STRING" id="504.KKKWG1_1532"/>
<dbReference type="eggNOG" id="COG2823">
    <property type="taxonomic scope" value="Bacteria"/>
</dbReference>
<evidence type="ECO:0000259" key="1">
    <source>
        <dbReference type="PROSITE" id="PS50914"/>
    </source>
</evidence>
<proteinExistence type="predicted"/>
<feature type="domain" description="BON" evidence="1">
    <location>
        <begin position="55"/>
        <end position="123"/>
    </location>
</feature>
<dbReference type="Proteomes" id="UP000004207">
    <property type="component" value="Unassembled WGS sequence"/>
</dbReference>
<name>F5S753_KINKI</name>
<reference evidence="2 3" key="1">
    <citation type="submission" date="2011-04" db="EMBL/GenBank/DDBJ databases">
        <authorList>
            <person name="Muzny D."/>
            <person name="Qin X."/>
            <person name="Deng J."/>
            <person name="Jiang H."/>
            <person name="Liu Y."/>
            <person name="Qu J."/>
            <person name="Song X.-Z."/>
            <person name="Zhang L."/>
            <person name="Thornton R."/>
            <person name="Coyle M."/>
            <person name="Francisco L."/>
            <person name="Jackson L."/>
            <person name="Javaid M."/>
            <person name="Korchina V."/>
            <person name="Kovar C."/>
            <person name="Mata R."/>
            <person name="Mathew T."/>
            <person name="Ngo R."/>
            <person name="Nguyen L."/>
            <person name="Nguyen N."/>
            <person name="Okwuonu G."/>
            <person name="Ongeri F."/>
            <person name="Pham C."/>
            <person name="Simmons D."/>
            <person name="Wilczek-Boney K."/>
            <person name="Hale W."/>
            <person name="Jakkamsetti A."/>
            <person name="Pham P."/>
            <person name="Ruth R."/>
            <person name="San Lucas F."/>
            <person name="Warren J."/>
            <person name="Zhang J."/>
            <person name="Zhao Z."/>
            <person name="Zhou C."/>
            <person name="Zhu D."/>
            <person name="Lee S."/>
            <person name="Bess C."/>
            <person name="Blankenburg K."/>
            <person name="Forbes L."/>
            <person name="Fu Q."/>
            <person name="Gubbala S."/>
            <person name="Hirani K."/>
            <person name="Jayaseelan J.C."/>
            <person name="Lara F."/>
            <person name="Munidasa M."/>
            <person name="Palculict T."/>
            <person name="Patil S."/>
            <person name="Pu L.-L."/>
            <person name="Saada N."/>
            <person name="Tang L."/>
            <person name="Weissenberger G."/>
            <person name="Zhu Y."/>
            <person name="Hemphill L."/>
            <person name="Shang Y."/>
            <person name="Youmans B."/>
            <person name="Ayvaz T."/>
            <person name="Ross M."/>
            <person name="Santibanez J."/>
            <person name="Aqrawi P."/>
            <person name="Gross S."/>
            <person name="Joshi V."/>
            <person name="Fowler G."/>
            <person name="Nazareth L."/>
            <person name="Reid J."/>
            <person name="Worley K."/>
            <person name="Petrosino J."/>
            <person name="Highlander S."/>
            <person name="Gibbs R."/>
        </authorList>
    </citation>
    <scope>NUCLEOTIDE SEQUENCE [LARGE SCALE GENOMIC DNA]</scope>
    <source>
        <strain evidence="2 3">ATCC 23330</strain>
    </source>
</reference>
<dbReference type="EMBL" id="AFHS01000036">
    <property type="protein sequence ID" value="EGK09372.1"/>
    <property type="molecule type" value="Genomic_DNA"/>
</dbReference>
<organism evidence="2 3">
    <name type="scientific">Kingella kingae ATCC 23330</name>
    <dbReference type="NCBI Taxonomy" id="887327"/>
    <lineage>
        <taxon>Bacteria</taxon>
        <taxon>Pseudomonadati</taxon>
        <taxon>Pseudomonadota</taxon>
        <taxon>Betaproteobacteria</taxon>
        <taxon>Neisseriales</taxon>
        <taxon>Neisseriaceae</taxon>
        <taxon>Kingella</taxon>
    </lineage>
</organism>
<gene>
    <name evidence="2" type="ORF">HMPREF0476_1036</name>
</gene>
<dbReference type="Pfam" id="PF04972">
    <property type="entry name" value="BON"/>
    <property type="match status" value="2"/>
</dbReference>
<evidence type="ECO:0000313" key="3">
    <source>
        <dbReference type="Proteomes" id="UP000004207"/>
    </source>
</evidence>
<evidence type="ECO:0000313" key="2">
    <source>
        <dbReference type="EMBL" id="EGK09372.1"/>
    </source>
</evidence>